<proteinExistence type="inferred from homology"/>
<evidence type="ECO:0000256" key="1">
    <source>
        <dbReference type="ARBA" id="ARBA00004651"/>
    </source>
</evidence>
<dbReference type="Gene3D" id="1.20.1070.10">
    <property type="entry name" value="Rhodopsin 7-helix transmembrane proteins"/>
    <property type="match status" value="1"/>
</dbReference>
<dbReference type="Pfam" id="PF02793">
    <property type="entry name" value="HRM"/>
    <property type="match status" value="1"/>
</dbReference>
<name>A0A4V5ZYT8_STECR</name>
<comment type="similarity">
    <text evidence="2">Belongs to the G-protein coupled receptor 2 family.</text>
</comment>
<dbReference type="PROSITE" id="PS50227">
    <property type="entry name" value="G_PROTEIN_RECEP_F2_3"/>
    <property type="match status" value="1"/>
</dbReference>
<dbReference type="PROSITE" id="PS50261">
    <property type="entry name" value="G_PROTEIN_RECEP_F2_4"/>
    <property type="match status" value="1"/>
</dbReference>
<evidence type="ECO:0000256" key="10">
    <source>
        <dbReference type="SAM" id="Phobius"/>
    </source>
</evidence>
<dbReference type="AlphaFoldDB" id="A0A4V5ZYT8"/>
<evidence type="ECO:0000256" key="5">
    <source>
        <dbReference type="ARBA" id="ARBA00022989"/>
    </source>
</evidence>
<evidence type="ECO:0000256" key="9">
    <source>
        <dbReference type="ARBA" id="ARBA00023224"/>
    </source>
</evidence>
<keyword evidence="14" id="KW-1185">Reference proteome</keyword>
<feature type="transmembrane region" description="Helical" evidence="10">
    <location>
        <begin position="118"/>
        <end position="144"/>
    </location>
</feature>
<protein>
    <recommendedName>
        <fullName evidence="15">G-protein coupled receptors family 2 profile 2 domain-containing protein</fullName>
    </recommendedName>
</protein>
<dbReference type="GO" id="GO:0005886">
    <property type="term" value="C:plasma membrane"/>
    <property type="evidence" value="ECO:0007669"/>
    <property type="project" value="UniProtKB-SubCell"/>
</dbReference>
<dbReference type="SUPFAM" id="SSF111418">
    <property type="entry name" value="Hormone receptor domain"/>
    <property type="match status" value="1"/>
</dbReference>
<feature type="transmembrane region" description="Helical" evidence="10">
    <location>
        <begin position="233"/>
        <end position="251"/>
    </location>
</feature>
<evidence type="ECO:0000259" key="11">
    <source>
        <dbReference type="PROSITE" id="PS50227"/>
    </source>
</evidence>
<dbReference type="GO" id="GO:0007166">
    <property type="term" value="P:cell surface receptor signaling pathway"/>
    <property type="evidence" value="ECO:0007669"/>
    <property type="project" value="InterPro"/>
</dbReference>
<keyword evidence="6" id="KW-0297">G-protein coupled receptor</keyword>
<gene>
    <name evidence="13" type="ORF">L596_025259</name>
</gene>
<evidence type="ECO:0000256" key="7">
    <source>
        <dbReference type="ARBA" id="ARBA00023136"/>
    </source>
</evidence>
<evidence type="ECO:0000313" key="14">
    <source>
        <dbReference type="Proteomes" id="UP000298663"/>
    </source>
</evidence>
<dbReference type="Proteomes" id="UP000298663">
    <property type="component" value="Unassembled WGS sequence"/>
</dbReference>
<evidence type="ECO:0000313" key="13">
    <source>
        <dbReference type="EMBL" id="TKR64775.1"/>
    </source>
</evidence>
<dbReference type="InterPro" id="IPR001879">
    <property type="entry name" value="GPCR_2_extracellular_dom"/>
</dbReference>
<evidence type="ECO:0000256" key="6">
    <source>
        <dbReference type="ARBA" id="ARBA00023040"/>
    </source>
</evidence>
<accession>A0A4V5ZYT8</accession>
<keyword evidence="3" id="KW-1003">Cell membrane</keyword>
<comment type="subcellular location">
    <subcellularLocation>
        <location evidence="1">Cell membrane</location>
        <topology evidence="1">Multi-pass membrane protein</topology>
    </subcellularLocation>
</comment>
<dbReference type="InterPro" id="IPR017981">
    <property type="entry name" value="GPCR_2-like_7TM"/>
</dbReference>
<evidence type="ECO:0000259" key="12">
    <source>
        <dbReference type="PROSITE" id="PS50261"/>
    </source>
</evidence>
<sequence>MDRSGMDVADAPGFVDSVVKCVQAFVNCYHNNDTSCPINAGFCKPNFDSIHCWEETPPNSTISKPCVGTHDGVPYSGGFATRFCDEFGNWSVASYEHCRPAFLDEHTGSSISDDHVKILYLLCWIGYSLSTIVGIVALGIFLVYKSLWCLRNFVHSNLILCFTIHNIIWMLTSVLFNEIELSKANNFLACIVPSFLFQFFTVAGLFWMFVEGLIIFFNVIYAFNSRQFTYKECILIGWVLPLFIISVHVLWDHQEILNYRCQGSQQQPVFDWCVLIPCILVLFANFAFLMAIISVVVTQLRVTVREDIRRYQ</sequence>
<dbReference type="PANTHER" id="PTHR45620">
    <property type="entry name" value="PDF RECEPTOR-LIKE PROTEIN-RELATED"/>
    <property type="match status" value="1"/>
</dbReference>
<keyword evidence="4 10" id="KW-0812">Transmembrane</keyword>
<dbReference type="Pfam" id="PF00002">
    <property type="entry name" value="7tm_2"/>
    <property type="match status" value="1"/>
</dbReference>
<evidence type="ECO:0008006" key="15">
    <source>
        <dbReference type="Google" id="ProtNLM"/>
    </source>
</evidence>
<feature type="transmembrane region" description="Helical" evidence="10">
    <location>
        <begin position="196"/>
        <end position="221"/>
    </location>
</feature>
<dbReference type="GO" id="GO:0007188">
    <property type="term" value="P:adenylate cyclase-modulating G protein-coupled receptor signaling pathway"/>
    <property type="evidence" value="ECO:0007669"/>
    <property type="project" value="TreeGrafter"/>
</dbReference>
<evidence type="ECO:0000256" key="8">
    <source>
        <dbReference type="ARBA" id="ARBA00023170"/>
    </source>
</evidence>
<dbReference type="OrthoDB" id="1100386at2759"/>
<evidence type="ECO:0000256" key="3">
    <source>
        <dbReference type="ARBA" id="ARBA00022475"/>
    </source>
</evidence>
<dbReference type="Gene3D" id="4.10.1240.10">
    <property type="entry name" value="GPCR, family 2, extracellular hormone receptor domain"/>
    <property type="match status" value="1"/>
</dbReference>
<dbReference type="EMBL" id="AZBU02000009">
    <property type="protein sequence ID" value="TKR64775.1"/>
    <property type="molecule type" value="Genomic_DNA"/>
</dbReference>
<dbReference type="InterPro" id="IPR050332">
    <property type="entry name" value="GPCR_2"/>
</dbReference>
<feature type="transmembrane region" description="Helical" evidence="10">
    <location>
        <begin position="156"/>
        <end position="176"/>
    </location>
</feature>
<keyword evidence="7 10" id="KW-0472">Membrane</keyword>
<dbReference type="PRINTS" id="PR00249">
    <property type="entry name" value="GPCRSECRETIN"/>
</dbReference>
<dbReference type="InterPro" id="IPR036445">
    <property type="entry name" value="GPCR_2_extracell_dom_sf"/>
</dbReference>
<keyword evidence="5 10" id="KW-1133">Transmembrane helix</keyword>
<comment type="caution">
    <text evidence="13">The sequence shown here is derived from an EMBL/GenBank/DDBJ whole genome shotgun (WGS) entry which is preliminary data.</text>
</comment>
<dbReference type="SMART" id="SM00008">
    <property type="entry name" value="HormR"/>
    <property type="match status" value="1"/>
</dbReference>
<reference evidence="13 14" key="2">
    <citation type="journal article" date="2019" name="G3 (Bethesda)">
        <title>Hybrid Assembly of the Genome of the Entomopathogenic Nematode Steinernema carpocapsae Identifies the X-Chromosome.</title>
        <authorList>
            <person name="Serra L."/>
            <person name="Macchietto M."/>
            <person name="Macias-Munoz A."/>
            <person name="McGill C.J."/>
            <person name="Rodriguez I.M."/>
            <person name="Rodriguez B."/>
            <person name="Murad R."/>
            <person name="Mortazavi A."/>
        </authorList>
    </citation>
    <scope>NUCLEOTIDE SEQUENCE [LARGE SCALE GENOMIC DNA]</scope>
    <source>
        <strain evidence="13 14">ALL</strain>
    </source>
</reference>
<dbReference type="GO" id="GO:0008528">
    <property type="term" value="F:G protein-coupled peptide receptor activity"/>
    <property type="evidence" value="ECO:0007669"/>
    <property type="project" value="TreeGrafter"/>
</dbReference>
<keyword evidence="9" id="KW-0807">Transducer</keyword>
<dbReference type="InterPro" id="IPR000832">
    <property type="entry name" value="GPCR_2_secretin-like"/>
</dbReference>
<keyword evidence="8" id="KW-0675">Receptor</keyword>
<feature type="domain" description="G-protein coupled receptors family 2 profile 2" evidence="12">
    <location>
        <begin position="119"/>
        <end position="312"/>
    </location>
</feature>
<reference evidence="13 14" key="1">
    <citation type="journal article" date="2015" name="Genome Biol.">
        <title>Comparative genomics of Steinernema reveals deeply conserved gene regulatory networks.</title>
        <authorList>
            <person name="Dillman A.R."/>
            <person name="Macchietto M."/>
            <person name="Porter C.F."/>
            <person name="Rogers A."/>
            <person name="Williams B."/>
            <person name="Antoshechkin I."/>
            <person name="Lee M.M."/>
            <person name="Goodwin Z."/>
            <person name="Lu X."/>
            <person name="Lewis E.E."/>
            <person name="Goodrich-Blair H."/>
            <person name="Stock S.P."/>
            <person name="Adams B.J."/>
            <person name="Sternberg P.W."/>
            <person name="Mortazavi A."/>
        </authorList>
    </citation>
    <scope>NUCLEOTIDE SEQUENCE [LARGE SCALE GENOMIC DNA]</scope>
    <source>
        <strain evidence="13 14">ALL</strain>
    </source>
</reference>
<evidence type="ECO:0000256" key="2">
    <source>
        <dbReference type="ARBA" id="ARBA00005314"/>
    </source>
</evidence>
<evidence type="ECO:0000256" key="4">
    <source>
        <dbReference type="ARBA" id="ARBA00022692"/>
    </source>
</evidence>
<feature type="domain" description="G-protein coupled receptors family 2 profile 1" evidence="11">
    <location>
        <begin position="20"/>
        <end position="102"/>
    </location>
</feature>
<feature type="transmembrane region" description="Helical" evidence="10">
    <location>
        <begin position="274"/>
        <end position="300"/>
    </location>
</feature>
<organism evidence="13 14">
    <name type="scientific">Steinernema carpocapsae</name>
    <name type="common">Entomopathogenic nematode</name>
    <dbReference type="NCBI Taxonomy" id="34508"/>
    <lineage>
        <taxon>Eukaryota</taxon>
        <taxon>Metazoa</taxon>
        <taxon>Ecdysozoa</taxon>
        <taxon>Nematoda</taxon>
        <taxon>Chromadorea</taxon>
        <taxon>Rhabditida</taxon>
        <taxon>Tylenchina</taxon>
        <taxon>Panagrolaimomorpha</taxon>
        <taxon>Strongyloidoidea</taxon>
        <taxon>Steinernematidae</taxon>
        <taxon>Steinernema</taxon>
    </lineage>
</organism>